<dbReference type="Pfam" id="PF02653">
    <property type="entry name" value="BPD_transp_2"/>
    <property type="match status" value="1"/>
</dbReference>
<protein>
    <submittedName>
        <fullName evidence="7">Inner-membrane translocator</fullName>
    </submittedName>
</protein>
<dbReference type="CDD" id="cd06579">
    <property type="entry name" value="TM_PBP1_transp_AraH_like"/>
    <property type="match status" value="1"/>
</dbReference>
<evidence type="ECO:0000256" key="2">
    <source>
        <dbReference type="ARBA" id="ARBA00022475"/>
    </source>
</evidence>
<reference evidence="8" key="1">
    <citation type="submission" date="2010-04" db="EMBL/GenBank/DDBJ databases">
        <title>Complete sequence of chromosome 2 of Burkholderia sp. CCGE1002.</title>
        <authorList>
            <consortium name="US DOE Joint Genome Institute"/>
            <person name="Lucas S."/>
            <person name="Copeland A."/>
            <person name="Lapidus A."/>
            <person name="Cheng J.-F."/>
            <person name="Bruce D."/>
            <person name="Goodwin L."/>
            <person name="Pitluck S."/>
            <person name="Chertkov O."/>
            <person name="Detter J.C."/>
            <person name="Han C."/>
            <person name="Tapia R."/>
            <person name="Land M."/>
            <person name="Hauser L."/>
            <person name="Kyrpides N."/>
            <person name="Ovchinnikova G."/>
            <person name="Martinez-Romero E."/>
            <person name="Hernandez M.A.R."/>
            <person name="Tiedje J.M."/>
            <person name="Woyke T."/>
        </authorList>
    </citation>
    <scope>NUCLEOTIDE SEQUENCE [LARGE SCALE GENOMIC DNA]</scope>
    <source>
        <strain evidence="8">CCGE1002</strain>
    </source>
</reference>
<dbReference type="eggNOG" id="COG1172">
    <property type="taxonomic scope" value="Bacteria"/>
</dbReference>
<feature type="transmembrane region" description="Helical" evidence="6">
    <location>
        <begin position="139"/>
        <end position="169"/>
    </location>
</feature>
<dbReference type="AlphaFoldDB" id="D5WG54"/>
<dbReference type="GO" id="GO:0005886">
    <property type="term" value="C:plasma membrane"/>
    <property type="evidence" value="ECO:0007669"/>
    <property type="project" value="UniProtKB-SubCell"/>
</dbReference>
<dbReference type="PANTHER" id="PTHR32196:SF63">
    <property type="entry name" value="INNER MEMBRANE ABC TRANSPORTER PERMEASE PROTEIN YJFF"/>
    <property type="match status" value="1"/>
</dbReference>
<keyword evidence="4 6" id="KW-1133">Transmembrane helix</keyword>
<evidence type="ECO:0000256" key="5">
    <source>
        <dbReference type="ARBA" id="ARBA00023136"/>
    </source>
</evidence>
<evidence type="ECO:0000313" key="7">
    <source>
        <dbReference type="EMBL" id="ADG19430.1"/>
    </source>
</evidence>
<dbReference type="HOGENOM" id="CLU_028880_0_0_4"/>
<feature type="transmembrane region" description="Helical" evidence="6">
    <location>
        <begin position="37"/>
        <end position="70"/>
    </location>
</feature>
<keyword evidence="3 6" id="KW-0812">Transmembrane</keyword>
<dbReference type="EMBL" id="CP002014">
    <property type="protein sequence ID" value="ADG19430.1"/>
    <property type="molecule type" value="Genomic_DNA"/>
</dbReference>
<proteinExistence type="predicted"/>
<evidence type="ECO:0000256" key="3">
    <source>
        <dbReference type="ARBA" id="ARBA00022692"/>
    </source>
</evidence>
<dbReference type="Proteomes" id="UP000002190">
    <property type="component" value="Chromosome 2"/>
</dbReference>
<dbReference type="InterPro" id="IPR001851">
    <property type="entry name" value="ABC_transp_permease"/>
</dbReference>
<gene>
    <name evidence="7" type="ordered locus">BC1002_5505</name>
</gene>
<dbReference type="STRING" id="640511.BC1002_5505"/>
<organism evidence="7 8">
    <name type="scientific">Paraburkholderia atlantica</name>
    <dbReference type="NCBI Taxonomy" id="2654982"/>
    <lineage>
        <taxon>Bacteria</taxon>
        <taxon>Pseudomonadati</taxon>
        <taxon>Pseudomonadota</taxon>
        <taxon>Betaproteobacteria</taxon>
        <taxon>Burkholderiales</taxon>
        <taxon>Burkholderiaceae</taxon>
        <taxon>Paraburkholderia</taxon>
    </lineage>
</organism>
<feature type="transmembrane region" description="Helical" evidence="6">
    <location>
        <begin position="231"/>
        <end position="259"/>
    </location>
</feature>
<feature type="transmembrane region" description="Helical" evidence="6">
    <location>
        <begin position="279"/>
        <end position="299"/>
    </location>
</feature>
<dbReference type="PANTHER" id="PTHR32196">
    <property type="entry name" value="ABC TRANSPORTER PERMEASE PROTEIN YPHD-RELATED-RELATED"/>
    <property type="match status" value="1"/>
</dbReference>
<evidence type="ECO:0000256" key="4">
    <source>
        <dbReference type="ARBA" id="ARBA00022989"/>
    </source>
</evidence>
<comment type="subcellular location">
    <subcellularLocation>
        <location evidence="1">Cell membrane</location>
        <topology evidence="1">Multi-pass membrane protein</topology>
    </subcellularLocation>
</comment>
<dbReference type="KEGG" id="bge:BC1002_5505"/>
<feature type="transmembrane region" description="Helical" evidence="6">
    <location>
        <begin position="106"/>
        <end position="127"/>
    </location>
</feature>
<feature type="transmembrane region" description="Helical" evidence="6">
    <location>
        <begin position="202"/>
        <end position="219"/>
    </location>
</feature>
<feature type="transmembrane region" description="Helical" evidence="6">
    <location>
        <begin position="77"/>
        <end position="100"/>
    </location>
</feature>
<sequence>MVVFLLVVGLFMATAPRVFLGWPIYFSFLTTVPPLVVLAIGLTLVIAAGEIDLSFPSVMAFAGFLFAWCVNTTGSAWLAVIAALAGGALVGVVNGVLVAVVGVPSIIVTIGTQFLWAGVASILSGGLSNALQQLASGSAYAVFAGTLFDVVPMQAIWALGLAIFMWFILNRHRFGEHVLFIGDNRNVAKVVGINVPRETVKLFTLMGVLAGFATVLLTLENLNYFSTQGQGYLLPALAGVFIGGTSVFGGTATIVGTFFGTFVIGMLEAGIVATGIAGFWVQAIEGVVFIVAVILHLLVENPARLRVLREKLRFGGR</sequence>
<evidence type="ECO:0000256" key="1">
    <source>
        <dbReference type="ARBA" id="ARBA00004651"/>
    </source>
</evidence>
<evidence type="ECO:0000313" key="8">
    <source>
        <dbReference type="Proteomes" id="UP000002190"/>
    </source>
</evidence>
<reference evidence="7 8" key="2">
    <citation type="journal article" date="2012" name="J. Bacteriol.">
        <title>Genome Sequences of Burkholderia sp. Strains CCGE1002 and H160, Isolated from Legume Nodules in Mexico and Brazil.</title>
        <authorList>
            <person name="Ormeno-Orrillo E."/>
            <person name="Rogel M.A."/>
            <person name="Chueire L.M."/>
            <person name="Tiedje J.M."/>
            <person name="Martinez-Romero E."/>
            <person name="Hungria M."/>
        </authorList>
    </citation>
    <scope>NUCLEOTIDE SEQUENCE [LARGE SCALE GENOMIC DNA]</scope>
    <source>
        <strain evidence="7 8">CCGE1002</strain>
    </source>
</reference>
<keyword evidence="2" id="KW-1003">Cell membrane</keyword>
<keyword evidence="5 6" id="KW-0472">Membrane</keyword>
<name>D5WG54_PARAM</name>
<accession>D5WG54</accession>
<dbReference type="GO" id="GO:0022857">
    <property type="term" value="F:transmembrane transporter activity"/>
    <property type="evidence" value="ECO:0007669"/>
    <property type="project" value="InterPro"/>
</dbReference>
<evidence type="ECO:0000256" key="6">
    <source>
        <dbReference type="SAM" id="Phobius"/>
    </source>
</evidence>